<organism evidence="1 2">
    <name type="scientific">Aquariibacter albus</name>
    <dbReference type="NCBI Taxonomy" id="2759899"/>
    <lineage>
        <taxon>Bacteria</taxon>
        <taxon>Pseudomonadati</taxon>
        <taxon>Pseudomonadota</taxon>
        <taxon>Betaproteobacteria</taxon>
        <taxon>Burkholderiales</taxon>
        <taxon>Sphaerotilaceae</taxon>
        <taxon>Aquariibacter</taxon>
    </lineage>
</organism>
<keyword evidence="2" id="KW-1185">Reference proteome</keyword>
<dbReference type="InterPro" id="IPR008318">
    <property type="entry name" value="UCP030820"/>
</dbReference>
<dbReference type="Proteomes" id="UP000586093">
    <property type="component" value="Unassembled WGS sequence"/>
</dbReference>
<accession>A0A839HQH7</accession>
<dbReference type="AlphaFoldDB" id="A0A839HQH7"/>
<dbReference type="EMBL" id="JACIVI010000001">
    <property type="protein sequence ID" value="MBB1161291.1"/>
    <property type="molecule type" value="Genomic_DNA"/>
</dbReference>
<dbReference type="RefSeq" id="WP_182661956.1">
    <property type="nucleotide sequence ID" value="NZ_JACIVI010000001.1"/>
</dbReference>
<reference evidence="1 2" key="1">
    <citation type="submission" date="2020-08" db="EMBL/GenBank/DDBJ databases">
        <title>Aquariorum lacteus gen. nov., sp. nov., a new member of the family Comamonadaceae, isolated from freshwater aquarium.</title>
        <authorList>
            <person name="Chun S.-J."/>
        </authorList>
    </citation>
    <scope>NUCLEOTIDE SEQUENCE [LARGE SCALE GENOMIC DNA]</scope>
    <source>
        <strain evidence="1 2">SJAQ100</strain>
    </source>
</reference>
<evidence type="ECO:0000313" key="2">
    <source>
        <dbReference type="Proteomes" id="UP000586093"/>
    </source>
</evidence>
<evidence type="ECO:0000313" key="1">
    <source>
        <dbReference type="EMBL" id="MBB1161291.1"/>
    </source>
</evidence>
<dbReference type="PIRSF" id="PIRSF030820">
    <property type="entry name" value="UCP030820"/>
    <property type="match status" value="1"/>
</dbReference>
<gene>
    <name evidence="1" type="ORF">H4F90_04765</name>
</gene>
<sequence length="167" mass="18430">MKFIDLHDHEAWHPAGGEDGPPVNITPSANLLLSIEQWHAIRAQWPAALPVGVSLPNTADVEEALGSALGPITLIALHFPKWTDGRAYTQARLLRQRLRFAGEIRATGEVLVDMLPLMKRTGFDAAVLRSDQRRDVAEKTLAFFAEGHYQGDVQDSRPWFLRAGSAA</sequence>
<protein>
    <submittedName>
        <fullName evidence="1">DUF934 domain-containing protein</fullName>
    </submittedName>
</protein>
<proteinExistence type="predicted"/>
<name>A0A839HQH7_9BURK</name>
<comment type="caution">
    <text evidence="1">The sequence shown here is derived from an EMBL/GenBank/DDBJ whole genome shotgun (WGS) entry which is preliminary data.</text>
</comment>
<dbReference type="Pfam" id="PF06073">
    <property type="entry name" value="DUF934"/>
    <property type="match status" value="1"/>
</dbReference>